<evidence type="ECO:0000313" key="1">
    <source>
        <dbReference type="EMBL" id="SJM35123.1"/>
    </source>
</evidence>
<keyword evidence="2" id="KW-1185">Reference proteome</keyword>
<dbReference type="Proteomes" id="UP000245698">
    <property type="component" value="Unassembled WGS sequence"/>
</dbReference>
<name>A0A2P9AVC7_9HYPH</name>
<gene>
    <name evidence="1" type="ORF">BQ8482_60134</name>
</gene>
<dbReference type="AlphaFoldDB" id="A0A2P9AVC7"/>
<evidence type="ECO:0000313" key="2">
    <source>
        <dbReference type="Proteomes" id="UP000245698"/>
    </source>
</evidence>
<proteinExistence type="predicted"/>
<protein>
    <submittedName>
        <fullName evidence="1">Uncharacterized protein</fullName>
    </submittedName>
</protein>
<reference evidence="2" key="1">
    <citation type="submission" date="2016-12" db="EMBL/GenBank/DDBJ databases">
        <authorList>
            <person name="Brunel B."/>
        </authorList>
    </citation>
    <scope>NUCLEOTIDE SEQUENCE [LARGE SCALE GENOMIC DNA]</scope>
</reference>
<dbReference type="EMBL" id="FUIG01000070">
    <property type="protein sequence ID" value="SJM35123.1"/>
    <property type="molecule type" value="Genomic_DNA"/>
</dbReference>
<organism evidence="1 2">
    <name type="scientific">Mesorhizobium delmotii</name>
    <dbReference type="NCBI Taxonomy" id="1631247"/>
    <lineage>
        <taxon>Bacteria</taxon>
        <taxon>Pseudomonadati</taxon>
        <taxon>Pseudomonadota</taxon>
        <taxon>Alphaproteobacteria</taxon>
        <taxon>Hyphomicrobiales</taxon>
        <taxon>Phyllobacteriaceae</taxon>
        <taxon>Mesorhizobium</taxon>
    </lineage>
</organism>
<accession>A0A2P9AVC7</accession>
<sequence length="58" mass="6365">MQATMLRRSVEPTVGSVLRGTAVGERKRQFLVRSGNKRLELGLLLVHLTGTRPCSSPC</sequence>